<dbReference type="GeneID" id="34613413"/>
<evidence type="ECO:0000313" key="1">
    <source>
        <dbReference type="EMBL" id="OJJ41994.1"/>
    </source>
</evidence>
<dbReference type="VEuPathDB" id="FungiDB:ASPZODRAFT_170448"/>
<dbReference type="RefSeq" id="XP_022576504.1">
    <property type="nucleotide sequence ID" value="XM_022726949.1"/>
</dbReference>
<dbReference type="Proteomes" id="UP000184188">
    <property type="component" value="Unassembled WGS sequence"/>
</dbReference>
<dbReference type="OrthoDB" id="4367412at2759"/>
<sequence>MTSKISKSAFQGLAKKIRENADSLKTLQFADNATSKTAVKTKDLRFDVHRNTQDTTMATGIIQANSQATDNTVKEFIKGKTGGHSGTHQVIGQKIRFGLGDNFNVEELATAVENTK</sequence>
<accession>A0A1L9S4E3</accession>
<reference evidence="2" key="1">
    <citation type="journal article" date="2017" name="Genome Biol.">
        <title>Comparative genomics reveals high biological diversity and specific adaptations in the industrially and medically important fungal genus Aspergillus.</title>
        <authorList>
            <person name="de Vries R.P."/>
            <person name="Riley R."/>
            <person name="Wiebenga A."/>
            <person name="Aguilar-Osorio G."/>
            <person name="Amillis S."/>
            <person name="Uchima C.A."/>
            <person name="Anderluh G."/>
            <person name="Asadollahi M."/>
            <person name="Askin M."/>
            <person name="Barry K."/>
            <person name="Battaglia E."/>
            <person name="Bayram O."/>
            <person name="Benocci T."/>
            <person name="Braus-Stromeyer S.A."/>
            <person name="Caldana C."/>
            <person name="Canovas D."/>
            <person name="Cerqueira G.C."/>
            <person name="Chen F."/>
            <person name="Chen W."/>
            <person name="Choi C."/>
            <person name="Clum A."/>
            <person name="Dos Santos R.A."/>
            <person name="Damasio A.R."/>
            <person name="Diallinas G."/>
            <person name="Emri T."/>
            <person name="Fekete E."/>
            <person name="Flipphi M."/>
            <person name="Freyberg S."/>
            <person name="Gallo A."/>
            <person name="Gournas C."/>
            <person name="Habgood R."/>
            <person name="Hainaut M."/>
            <person name="Harispe M.L."/>
            <person name="Henrissat B."/>
            <person name="Hilden K.S."/>
            <person name="Hope R."/>
            <person name="Hossain A."/>
            <person name="Karabika E."/>
            <person name="Karaffa L."/>
            <person name="Karanyi Z."/>
            <person name="Krasevec N."/>
            <person name="Kuo A."/>
            <person name="Kusch H."/>
            <person name="LaButti K."/>
            <person name="Lagendijk E.L."/>
            <person name="Lapidus A."/>
            <person name="Levasseur A."/>
            <person name="Lindquist E."/>
            <person name="Lipzen A."/>
            <person name="Logrieco A.F."/>
            <person name="MacCabe A."/>
            <person name="Maekelae M.R."/>
            <person name="Malavazi I."/>
            <person name="Melin P."/>
            <person name="Meyer V."/>
            <person name="Mielnichuk N."/>
            <person name="Miskei M."/>
            <person name="Molnar A.P."/>
            <person name="Mule G."/>
            <person name="Ngan C.Y."/>
            <person name="Orejas M."/>
            <person name="Orosz E."/>
            <person name="Ouedraogo J.P."/>
            <person name="Overkamp K.M."/>
            <person name="Park H.-S."/>
            <person name="Perrone G."/>
            <person name="Piumi F."/>
            <person name="Punt P.J."/>
            <person name="Ram A.F."/>
            <person name="Ramon A."/>
            <person name="Rauscher S."/>
            <person name="Record E."/>
            <person name="Riano-Pachon D.M."/>
            <person name="Robert V."/>
            <person name="Roehrig J."/>
            <person name="Ruller R."/>
            <person name="Salamov A."/>
            <person name="Salih N.S."/>
            <person name="Samson R.A."/>
            <person name="Sandor E."/>
            <person name="Sanguinetti M."/>
            <person name="Schuetze T."/>
            <person name="Sepcic K."/>
            <person name="Shelest E."/>
            <person name="Sherlock G."/>
            <person name="Sophianopoulou V."/>
            <person name="Squina F.M."/>
            <person name="Sun H."/>
            <person name="Susca A."/>
            <person name="Todd R.B."/>
            <person name="Tsang A."/>
            <person name="Unkles S.E."/>
            <person name="van de Wiele N."/>
            <person name="van Rossen-Uffink D."/>
            <person name="Oliveira J.V."/>
            <person name="Vesth T.C."/>
            <person name="Visser J."/>
            <person name="Yu J.-H."/>
            <person name="Zhou M."/>
            <person name="Andersen M.R."/>
            <person name="Archer D.B."/>
            <person name="Baker S.E."/>
            <person name="Benoit I."/>
            <person name="Brakhage A.A."/>
            <person name="Braus G.H."/>
            <person name="Fischer R."/>
            <person name="Frisvad J.C."/>
            <person name="Goldman G.H."/>
            <person name="Houbraken J."/>
            <person name="Oakley B."/>
            <person name="Pocsi I."/>
            <person name="Scazzocchio C."/>
            <person name="Seiboth B."/>
            <person name="vanKuyk P.A."/>
            <person name="Wortman J."/>
            <person name="Dyer P.S."/>
            <person name="Grigoriev I.V."/>
        </authorList>
    </citation>
    <scope>NUCLEOTIDE SEQUENCE [LARGE SCALE GENOMIC DNA]</scope>
    <source>
        <strain evidence="2">CBS 506.65</strain>
    </source>
</reference>
<protein>
    <submittedName>
        <fullName evidence="1">Uncharacterized protein</fullName>
    </submittedName>
</protein>
<organism evidence="1 2">
    <name type="scientific">Penicilliopsis zonata CBS 506.65</name>
    <dbReference type="NCBI Taxonomy" id="1073090"/>
    <lineage>
        <taxon>Eukaryota</taxon>
        <taxon>Fungi</taxon>
        <taxon>Dikarya</taxon>
        <taxon>Ascomycota</taxon>
        <taxon>Pezizomycotina</taxon>
        <taxon>Eurotiomycetes</taxon>
        <taxon>Eurotiomycetidae</taxon>
        <taxon>Eurotiales</taxon>
        <taxon>Aspergillaceae</taxon>
        <taxon>Penicilliopsis</taxon>
    </lineage>
</organism>
<keyword evidence="2" id="KW-1185">Reference proteome</keyword>
<gene>
    <name evidence="1" type="ORF">ASPZODRAFT_170448</name>
</gene>
<evidence type="ECO:0000313" key="2">
    <source>
        <dbReference type="Proteomes" id="UP000184188"/>
    </source>
</evidence>
<dbReference type="EMBL" id="KV878403">
    <property type="protein sequence ID" value="OJJ41994.1"/>
    <property type="molecule type" value="Genomic_DNA"/>
</dbReference>
<proteinExistence type="predicted"/>
<name>A0A1L9S4E3_9EURO</name>
<dbReference type="AlphaFoldDB" id="A0A1L9S4E3"/>